<feature type="region of interest" description="Disordered" evidence="5">
    <location>
        <begin position="3621"/>
        <end position="3646"/>
    </location>
</feature>
<feature type="compositionally biased region" description="Basic and acidic residues" evidence="5">
    <location>
        <begin position="3260"/>
        <end position="3269"/>
    </location>
</feature>
<evidence type="ECO:0000256" key="1">
    <source>
        <dbReference type="ARBA" id="ARBA00022679"/>
    </source>
</evidence>
<feature type="region of interest" description="Disordered" evidence="5">
    <location>
        <begin position="847"/>
        <end position="900"/>
    </location>
</feature>
<evidence type="ECO:0000259" key="6">
    <source>
        <dbReference type="PROSITE" id="PS50158"/>
    </source>
</evidence>
<dbReference type="InterPro" id="IPR035451">
    <property type="entry name" value="Ada-like_dom_sf"/>
</dbReference>
<feature type="region of interest" description="Disordered" evidence="5">
    <location>
        <begin position="2872"/>
        <end position="2947"/>
    </location>
</feature>
<feature type="compositionally biased region" description="Basic and acidic residues" evidence="5">
    <location>
        <begin position="3699"/>
        <end position="3716"/>
    </location>
</feature>
<feature type="region of interest" description="Disordered" evidence="5">
    <location>
        <begin position="410"/>
        <end position="429"/>
    </location>
</feature>
<feature type="compositionally biased region" description="Basic and acidic residues" evidence="5">
    <location>
        <begin position="3536"/>
        <end position="3546"/>
    </location>
</feature>
<feature type="region of interest" description="Disordered" evidence="5">
    <location>
        <begin position="3694"/>
        <end position="3716"/>
    </location>
</feature>
<keyword evidence="2" id="KW-0548">Nucleotidyltransferase</keyword>
<dbReference type="SUPFAM" id="SSF57756">
    <property type="entry name" value="Retrovirus zinc finger-like domains"/>
    <property type="match status" value="1"/>
</dbReference>
<dbReference type="GO" id="GO:0008270">
    <property type="term" value="F:zinc ion binding"/>
    <property type="evidence" value="ECO:0007669"/>
    <property type="project" value="UniProtKB-KW"/>
</dbReference>
<dbReference type="GO" id="GO:0003676">
    <property type="term" value="F:nucleic acid binding"/>
    <property type="evidence" value="ECO:0007669"/>
    <property type="project" value="InterPro"/>
</dbReference>
<sequence length="5529" mass="616029">MTRKAVNFVLGFASGRSNYWFDWFENCKPRVFGCRGSERSVLIFTDAAYEKGVASYGVILVDLFASSQLVSGGTIAPALVEMERPKPYVAGAASNVANDETPTALATSTDLEEVKRINGTVVAFDDTSDCLAEVNVTPTALDILARSRQLYALLSVLIKGRGFLVVQSIPGNSGYEALRQLISLYAPQSKSRSLGILKALTQVSAFKGGEALFPQILELERVFTEYETASQQLLQEELKTALLLRCLPAASRNQVHATLPEDASYTAVRDCVLRIERQQFKWQGVSYFGDQSASSASADYAVPMEVDRLKGKGKDSKGKHGKHGKGKDSKGNGKDSKGYGKDSKGKHDKRGKGKDSKGKHGDRNNANNANKCLCCGKQGHWKRDCKKFKADQKAGRVHAVTDDSASALSTVAPSHSASQVATSSANSKGRVARIEEVHDLTVFGDWEDGDASQMCMVQHAGCAAVSAPACFSMCDSTEPSLAVWDIVFAYELLSLPGDALLPACAHARCSANPVKSLADPVRFDADPVKSIADPVRFDADPVKSVADPRFDVDPVKSNADPCTACPAQVFADRYKVVSGRMVTHASDSVGHVRAVVEPFVEDIILDSGADISALPDSYASVGEADGPLTQKFVDASGRLLKSKGVRVAEVQIGSLRFRERFLVGGVTCPLLSLGKLYKAGFYMVPASNSPDGFVLTNGDVREPVKLKRQSLCASGSVCVLHEQPSAVRVIEHVTLEDPLRRLDASGWQRIGHRCYALLSFGTSFVDTTLVPLSELLWYRTTLTRRAGEWSLLEFAEDVATLANRTLPFEHQDVEQTITIAHDDKTLSPRQMGFSTPDAVHEPAAEDLAAASTDAPPPVAEASGDVMQDDGSGTGEMPPDPRQSDDQAAPVAAEGGEAPPAEREAIETVTVSGVVIDRNSSLRVMRAALVSLGLGKNGSRSQCWERLVRHIREAELLREHQVDHTLRAETSRPPLAPPVAQVPSAADRAQHSLTHEPYAPWCDVCVRFRGRQDKHPTEVSHGEGSRSVLSFDFGYGYCSREAGDDSQEARDRLTVLFLHDRQTKAVHAIPTLQKAGSSLTHLVTEASRFVLWTGHRSLRLRCDNEPAILAVQAGLMKSLRNLGIDVSRDNSPVEPHQSNGPVEQVVCSVRQHAAALMHDLEKACGASDGQVLFPPQHPIYGWSLCHACWLRNRYTPMHGVTPYEAVTDSVYSGTICRFGEKVLGYLKPDGKSSARWRHGLWLGKAVGTDTHIVGVPGGVFVTRSVRRFSDNFDADLAASFDVCVWEHGLSSIGGKLVLGRRKPAAPVAMPVPAYVGPLPPDVAAQPEAEAGAPPSPSQVAGSDSPVSPRPSSLYNPSLTSSPQDDDASLQGDAGIASEAGIPDPLQELSGREAFPAPAPVIGDQLALSENPRPAKAARRSEAMHPGGADVEMAPEGQISLVALNGCCVGEFCQGDVLVASGEETPCAAHIMQVSYEHEDENHVLTFDGDTLEELEDYDESFLDDQMGDSELLPELCLPRTSEIEPSLSGEALAVLDELADAVEIDRLKKMSVLLPEEAASGEQYAGPRRGWYVAREYAWVDVRHDLFAPASVSYVLGRVLPGQGDGSKAWYESFSAFLEEALGFEKCPALPSLIRESTTQFAMQLHVDDMLAAGSRRYLLEKLKPTLETKYRVSINVLEGPGDCISFLKRHHTLLHDGRMLLTPSAKHFEKLFTVMKIDERSAPKKTPYASILDEVDHSAPLQAEEAKAFRCAIGILLYLAVDLIECQGAIRALSSSMSSPTKNAQTAMRHLLKYLLDGQHHGLMLCRDNPIRLGNAQGQSTIGEFVKLNCSPQPRPCATHSLCGSWLPSLVTVILQPHHFTDATAAKSMMERSGVGRVRHLSVRVLWTQQLVSEKTVILHKVGTDTNVADLNTKSLSRHRMMMLLNLLGGWDTLLERPVGEDEIAEFKYKQAMKQAVRAVRTTTTGHVSKQVLQGIVLAVASALGKAADDSSGDGDLNDRDVELPEWASRVLVWVLGLWVRDDSGTSIADTVMNHAVTVCMCVLLRRVMHLVLLHMGLCITLPPLQEVQSLSDDGPSLHQPVLASSVQQLSTLELCLGTVPIGASVLLLTEASAWVKRGVQGVMKRSAEDAYEQHLVSAKAPGKWEKIIESHPSHFDLVAEASRDPNCAAYTMHDILSDIFSVKASSTLHSRSGPLVRFIKFCRETGAEPFPVREGLIYRFLKEYCILQAPTFASSFLSSLAFCHHLLGLQFEGNALSPRVTGAARGLFLEKRKLVQKPPLTASMVTSLENIVHGEGDFSFADRYAAGCFLFAVFARARFSDMQGSGIMTEDITTTSDGPKGYLESSVTRTKTAYTLERKTRYLAMCAPVQGLTTDSWALAWRELARNKGPTIGVDRPLLPAPVESGGWQEAPISVEAGGRWLRSLLYRSGQDASAVRALGTHSMKATLLSWCAKWGLAKELRMTLGYQSSSRSDSDVVYGRDNVAPALRALEPILEAIAMKRFKPDSTRSGMFEGLREPEPRPEDDEISLSSEGSEDEENKDFAAEDEAVDAVVGRWGPSEGLRDFLEKAPVYRHSITRFLHVVASEEGAHFKCGRKISTSYAICESLPDVLFPVCKQCCPDVKTAEIGGEGHNEVIVCEERFALQASRALGRSKGFSELAEADEAPLMDSLKQMLGRDAELAVQASFRALYHEAYAIEVTSERKKDTRFTVDEGTGKLKVEAKDPEDKACTTSEVHVLQALQRRSLAMDQANLVEYTLMQQWSDRIMRARMDEPPPQYARPSWSQLVSADKKLFSELRDLTRDGVQSSGTGVRPIDKHLPAVMMSYDVVSLLQPMPTAKASGGTQTTPRRSGLDLTVLLLRLSEAEDKYGKDAAEDVQGPVPATPAIRPGESSTPATGTKSRAERKQTAKKEEKRNRKAEKSARKAEKAEGEKPEGTPPKTPVRRKLDAAMETAGSIESVLLLEKEYKALQRDPSHKPNFYFLIDRLISNLRHIPRTVFGPPAGEEERTKLTKLREEEEAEDAEAAKRAAERMEEADEGSASRKRKLEELEEKKRALEEENDRKRKELEEESRRLKAVEEAERRAREQRSRNPKVQVPVASEKEKGETWFERKATELVENYIQSFGPQQKKSKEAAETYTTACKNSEQAQEDFISALQRTQEKAEVLQKCLGRALEAAMAFGREEERAQQYAQAKDKCSRPEVPRVKARPQIPAGLQERLKKEKAQQEESSKPGKEEGSEVPTSTKPGPFWGVRARKQPAEEEPGKEWREKISEDVWKVGRLLKEDERYLECNYYPFSPEWQEKLREELLTLASRGFGKKEDGELYPTRRFGWQPRSTREFESINQSLERDYGVRLVWKSQEVKGRSKSVDDFHCYPIGRGKMENVSKFGVQYTVLGTLPPNKSMCSICWSEGHWKSGCQLKDMVFELWEPSLVVLVPAERLRKYYPCRNIVCERYQHEKDNDFQYFYPAIAFADYGAVSSQISEINSKRYKDAKLRSPEEYPEIEPPEDEREERPVLSTEQAMEYAASKKAAKPSDPEQRMASHSETLLDMQDQAKKRRAKLLEKESKQKAIDVDDEGTSKKEEIVRGVNPFLRKAKKPRCTELYLYAKESQSYAQYPMETKSETEAMEAAGSPGSIGRPPLFGGGKTEVYDFMDFKAKDGKESTKAKEKERKDLAKRLEPLVLCKQAKDSGLAEVEEKAKEEEKDEEKEKERKVAKVRKVKVKAKAKERKEKESVWEEQYAVSAIKKDIGEMNAPTDIQYETLKQKNMYQEQRVRENFTPKPFYHIGTPPEEFPEVFPLASEEEGEEGDDIPILYTRMVRETEQKEEKKVEESLEDLGPITNPFYGKLPRVTDSEGEGEEVEDSGLCKGCGTRLELTCTRPPRSVSSQYPSMPELYPGEDRYLRLQRKLRSEGKPYDKQALEDSARREHEWVEFHLDLEREKKKESDADQVRMVRTDEFYDVAEWLVMDDTDGDDDWYVVEETNTPDVVRAVQTEEREAPVGRAAHLDKVPDEFTELLDSTPNGKWTIMDEPERGVPEELRTPVVPVKVAPGKEKVRVEAQPGEPTEQDHEKKNPEAGKDSVGVPYPIVQLDFMFLQGFVGDSEEAMVSLVAAIVETRISTKDWYRMEKVPALASITEEAEVQEPVVRQGKFENLKQIRWNERTGEDIEYEDLVEEEMEDAPKNDQGESPPEVSPEELDSMNQEAAVEELNRLSKIGVIEEFAESGASGSEKRMDLREVYDWRYRDGKWRRRCRIVAREYRAGATSTAETFSPTASNAAARLVLILHLLNPTWVILVLDIKDAYLQVPQQEEVLVTISDWMKKACNIGEGIVWRLKRCLPDQRNAATRWYEHLRSILERLGFEFSQHVPALAKHKTKAVCISIHVDDELLAGQREDSLWLVEELEKVFRVEKEGPYPLTRNGNGEELRYLKRKYVFVGEGIVVQPNEKYIKKLLELYDLVESTTWNRQIETVDVRLCQLQDWVRENIISIGTVKTVLNVADLNTKKLTYARRAFLMYFLSQVEYSEGEEIIHTGVDEYERYEQEKKLKEYVSSGQVKDLIRLIQVFSVIKPVTAAVWTKDEGLHSQYSGSTDAMEEVKYSRSEVMMLVTLLVLVIPYIWMAVRKVYSEWTRISMLGMVRINSSSKNYIFHRTSCRYVQGKARHGYFIHLTYDQAVAQGYRPCYICFPEAKKAQKHDEDDEWELTSESADTTENEGCEKKCTWCKVRKCTRKKPDHVYCSCTECIQKYTEDLWRDQYDKVPGSSNSTQGPSGKKGSGTLEYMPPHVNQKGNRPAGQEGKGRRRGRAVMEPVAEEQNGPMLTEGFTQGTPEVEEQPPTYEDSYDMVVDPGFAQGRGGMQLWLRFPIDCTSFRNLELPEHASLLGDKTIAATTHARAAAQKQPRGRKFAPLISEFAHTVSVQASSEPLVDSKNCLLHDWQRVPRGSKLLRVSVERGGQDTRAAATDQPCDNPCRFFMFGVYRSPEAFLREASLLKHPFDVARALPDGMMKALYTVLVDGPVAVVRTRLEKLKLWNTWAKELEPAETRLKANVPDSVRQVLKGKRTLLWQKIADSLNWPDKDLHKDLTQGFKLTVFQPDEKPAYSTEQDFWDAAAVLRDSLWDKVANQGDQDYSQALWDLTMEESDQQGKGWLVGPLSRSQLDSMFPEGWSPCRRFAVWQGKWRPIDDFSECGVNACFGCFERISLKALDEITWACVQILRCSAARGDVSFTLNDGTVLRGSDKIVHTVMQLLGYDMAVDKANLRPSACVTGRTTMCESLGKILEAKSVSSRELPSMLGRLQFLESQLFGRMGKLALADLRQVERSSLPTVPLDDTHLDALKLLRSNLLQGRPRQIVVSAAACPVLLFTDGACEPAGDTFVTTIGGVLMVPGQLPRVFGSHVPGRLVSQWAERSKHVFGQTELYAVLIARTLWADHLNDSRCIAFVDHPGVHSACINGSSSDKAWRALLMHLEAADEEKPSLMWYHRVPSASNCADAPSRGRWDELAFLDRWERDRPLCPVTSELLKDL</sequence>
<reference evidence="8 9" key="1">
    <citation type="submission" date="2016-02" db="EMBL/GenBank/DDBJ databases">
        <title>Genome analysis of coral dinoflagellate symbionts highlights evolutionary adaptations to a symbiotic lifestyle.</title>
        <authorList>
            <person name="Aranda M."/>
            <person name="Li Y."/>
            <person name="Liew Y.J."/>
            <person name="Baumgarten S."/>
            <person name="Simakov O."/>
            <person name="Wilson M."/>
            <person name="Piel J."/>
            <person name="Ashoor H."/>
            <person name="Bougouffa S."/>
            <person name="Bajic V.B."/>
            <person name="Ryu T."/>
            <person name="Ravasi T."/>
            <person name="Bayer T."/>
            <person name="Micklem G."/>
            <person name="Kim H."/>
            <person name="Bhak J."/>
            <person name="Lajeunesse T.C."/>
            <person name="Voolstra C.R."/>
        </authorList>
    </citation>
    <scope>NUCLEOTIDE SEQUENCE [LARGE SCALE GENOMIC DNA]</scope>
    <source>
        <strain evidence="8 9">CCMP2467</strain>
    </source>
</reference>
<dbReference type="GO" id="GO:0003964">
    <property type="term" value="F:RNA-directed DNA polymerase activity"/>
    <property type="evidence" value="ECO:0007669"/>
    <property type="project" value="UniProtKB-KW"/>
</dbReference>
<feature type="compositionally biased region" description="Low complexity" evidence="5">
    <location>
        <begin position="1322"/>
        <end position="1331"/>
    </location>
</feature>
<protein>
    <recommendedName>
        <fullName evidence="10">Retrovirus-related Pol polyprotein from transposon TNT 1-94</fullName>
    </recommendedName>
</protein>
<keyword evidence="4" id="KW-0479">Metal-binding</keyword>
<feature type="domain" description="Peptidase A2" evidence="7">
    <location>
        <begin position="601"/>
        <end position="677"/>
    </location>
</feature>
<feature type="compositionally biased region" description="Polar residues" evidence="5">
    <location>
        <begin position="410"/>
        <end position="427"/>
    </location>
</feature>
<feature type="region of interest" description="Disordered" evidence="5">
    <location>
        <begin position="3001"/>
        <end position="3109"/>
    </location>
</feature>
<dbReference type="InterPro" id="IPR001969">
    <property type="entry name" value="Aspartic_peptidase_AS"/>
</dbReference>
<feature type="compositionally biased region" description="Basic and acidic residues" evidence="5">
    <location>
        <begin position="3186"/>
        <end position="3207"/>
    </location>
</feature>
<evidence type="ECO:0000256" key="3">
    <source>
        <dbReference type="ARBA" id="ARBA00022918"/>
    </source>
</evidence>
<feature type="compositionally biased region" description="Basic and acidic residues" evidence="5">
    <location>
        <begin position="2903"/>
        <end position="2937"/>
    </location>
</feature>
<keyword evidence="1" id="KW-0808">Transferase</keyword>
<dbReference type="InterPro" id="IPR013103">
    <property type="entry name" value="RVT_2"/>
</dbReference>
<dbReference type="OrthoDB" id="433864at2759"/>
<dbReference type="Gene3D" id="3.30.420.10">
    <property type="entry name" value="Ribonuclease H-like superfamily/Ribonuclease H"/>
    <property type="match status" value="1"/>
</dbReference>
<dbReference type="SMART" id="SM00343">
    <property type="entry name" value="ZnF_C2HC"/>
    <property type="match status" value="2"/>
</dbReference>
<feature type="compositionally biased region" description="Acidic residues" evidence="5">
    <location>
        <begin position="3858"/>
        <end position="3867"/>
    </location>
</feature>
<accession>A0A1Q9CYJ5</accession>
<dbReference type="PROSITE" id="PS00141">
    <property type="entry name" value="ASP_PROTEASE"/>
    <property type="match status" value="1"/>
</dbReference>
<feature type="region of interest" description="Disordered" evidence="5">
    <location>
        <begin position="3828"/>
        <end position="3870"/>
    </location>
</feature>
<feature type="region of interest" description="Disordered" evidence="5">
    <location>
        <begin position="3186"/>
        <end position="3269"/>
    </location>
</feature>
<feature type="compositionally biased region" description="Basic and acidic residues" evidence="5">
    <location>
        <begin position="353"/>
        <end position="363"/>
    </location>
</feature>
<evidence type="ECO:0000256" key="5">
    <source>
        <dbReference type="SAM" id="MobiDB-lite"/>
    </source>
</evidence>
<keyword evidence="3" id="KW-0695">RNA-directed DNA polymerase</keyword>
<feature type="compositionally biased region" description="Basic and acidic residues" evidence="5">
    <location>
        <begin position="326"/>
        <end position="345"/>
    </location>
</feature>
<evidence type="ECO:0000313" key="9">
    <source>
        <dbReference type="Proteomes" id="UP000186817"/>
    </source>
</evidence>
<feature type="compositionally biased region" description="Basic and acidic residues" evidence="5">
    <location>
        <begin position="3220"/>
        <end position="3240"/>
    </location>
</feature>
<dbReference type="InterPro" id="IPR001878">
    <property type="entry name" value="Znf_CCHC"/>
</dbReference>
<feature type="region of interest" description="Disordered" evidence="5">
    <location>
        <begin position="4057"/>
        <end position="4085"/>
    </location>
</feature>
<feature type="compositionally biased region" description="Acidic residues" evidence="5">
    <location>
        <begin position="2524"/>
        <end position="2545"/>
    </location>
</feature>
<feature type="compositionally biased region" description="Polar residues" evidence="5">
    <location>
        <begin position="1338"/>
        <end position="1361"/>
    </location>
</feature>
<feature type="region of interest" description="Disordered" evidence="5">
    <location>
        <begin position="965"/>
        <end position="989"/>
    </location>
</feature>
<evidence type="ECO:0000256" key="4">
    <source>
        <dbReference type="PROSITE-ProRule" id="PRU00047"/>
    </source>
</evidence>
<feature type="region of interest" description="Disordered" evidence="5">
    <location>
        <begin position="1401"/>
        <end position="1429"/>
    </location>
</feature>
<feature type="compositionally biased region" description="Basic and acidic residues" evidence="5">
    <location>
        <begin position="3564"/>
        <end position="3584"/>
    </location>
</feature>
<gene>
    <name evidence="8" type="ORF">AK812_SmicGene30710</name>
</gene>
<evidence type="ECO:0000259" key="7">
    <source>
        <dbReference type="PROSITE" id="PS50175"/>
    </source>
</evidence>
<dbReference type="Proteomes" id="UP000186817">
    <property type="component" value="Unassembled WGS sequence"/>
</dbReference>
<feature type="domain" description="CCHC-type" evidence="6">
    <location>
        <begin position="371"/>
        <end position="387"/>
    </location>
</feature>
<feature type="region of interest" description="Disordered" evidence="5">
    <location>
        <begin position="4180"/>
        <end position="4205"/>
    </location>
</feature>
<dbReference type="GO" id="GO:0006508">
    <property type="term" value="P:proteolysis"/>
    <property type="evidence" value="ECO:0007669"/>
    <property type="project" value="InterPro"/>
</dbReference>
<dbReference type="GO" id="GO:0004190">
    <property type="term" value="F:aspartic-type endopeptidase activity"/>
    <property type="evidence" value="ECO:0007669"/>
    <property type="project" value="InterPro"/>
</dbReference>
<comment type="caution">
    <text evidence="8">The sequence shown here is derived from an EMBL/GenBank/DDBJ whole genome shotgun (WGS) entry which is preliminary data.</text>
</comment>
<dbReference type="SUPFAM" id="SSF57884">
    <property type="entry name" value="Ada DNA repair protein, N-terminal domain (N-Ada 10)"/>
    <property type="match status" value="1"/>
</dbReference>
<proteinExistence type="predicted"/>
<dbReference type="InterPro" id="IPR036875">
    <property type="entry name" value="Znf_CCHC_sf"/>
</dbReference>
<feature type="region of interest" description="Disordered" evidence="5">
    <location>
        <begin position="2510"/>
        <end position="2545"/>
    </location>
</feature>
<dbReference type="PROSITE" id="PS50158">
    <property type="entry name" value="ZF_CCHC"/>
    <property type="match status" value="1"/>
</dbReference>
<keyword evidence="4" id="KW-0863">Zinc-finger</keyword>
<dbReference type="InterPro" id="IPR001995">
    <property type="entry name" value="Peptidase_A2_cat"/>
</dbReference>
<feature type="compositionally biased region" description="Polar residues" evidence="5">
    <location>
        <begin position="2893"/>
        <end position="2902"/>
    </location>
</feature>
<feature type="compositionally biased region" description="Basic and acidic residues" evidence="5">
    <location>
        <begin position="3007"/>
        <end position="3018"/>
    </location>
</feature>
<feature type="region of interest" description="Disordered" evidence="5">
    <location>
        <begin position="3498"/>
        <end position="3584"/>
    </location>
</feature>
<evidence type="ECO:0008006" key="10">
    <source>
        <dbReference type="Google" id="ProtNLM"/>
    </source>
</evidence>
<keyword evidence="4" id="KW-0862">Zinc</keyword>
<feature type="region of interest" description="Disordered" evidence="5">
    <location>
        <begin position="1319"/>
        <end position="1389"/>
    </location>
</feature>
<dbReference type="Pfam" id="PF07727">
    <property type="entry name" value="RVT_2"/>
    <property type="match status" value="1"/>
</dbReference>
<name>A0A1Q9CYJ5_SYMMI</name>
<feature type="compositionally biased region" description="Basic and acidic residues" evidence="5">
    <location>
        <begin position="3026"/>
        <end position="3035"/>
    </location>
</feature>
<feature type="region of interest" description="Disordered" evidence="5">
    <location>
        <begin position="310"/>
        <end position="364"/>
    </location>
</feature>
<feature type="compositionally biased region" description="Low complexity" evidence="5">
    <location>
        <begin position="887"/>
        <end position="898"/>
    </location>
</feature>
<keyword evidence="9" id="KW-1185">Reference proteome</keyword>
<feature type="compositionally biased region" description="Acidic residues" evidence="5">
    <location>
        <begin position="3503"/>
        <end position="3514"/>
    </location>
</feature>
<dbReference type="Gene3D" id="3.40.10.10">
    <property type="entry name" value="DNA Methylphosphotriester Repair Domain"/>
    <property type="match status" value="1"/>
</dbReference>
<feature type="region of interest" description="Disordered" evidence="5">
    <location>
        <begin position="4762"/>
        <end position="4812"/>
    </location>
</feature>
<organism evidence="8 9">
    <name type="scientific">Symbiodinium microadriaticum</name>
    <name type="common">Dinoflagellate</name>
    <name type="synonym">Zooxanthella microadriatica</name>
    <dbReference type="NCBI Taxonomy" id="2951"/>
    <lineage>
        <taxon>Eukaryota</taxon>
        <taxon>Sar</taxon>
        <taxon>Alveolata</taxon>
        <taxon>Dinophyceae</taxon>
        <taxon>Suessiales</taxon>
        <taxon>Symbiodiniaceae</taxon>
        <taxon>Symbiodinium</taxon>
    </lineage>
</organism>
<dbReference type="EMBL" id="LSRX01000832">
    <property type="protein sequence ID" value="OLP88004.1"/>
    <property type="molecule type" value="Genomic_DNA"/>
</dbReference>
<evidence type="ECO:0000313" key="8">
    <source>
        <dbReference type="EMBL" id="OLP88004.1"/>
    </source>
</evidence>
<dbReference type="InterPro" id="IPR036397">
    <property type="entry name" value="RNaseH_sf"/>
</dbReference>
<dbReference type="PROSITE" id="PS50175">
    <property type="entry name" value="ASP_PROT_RETROV"/>
    <property type="match status" value="1"/>
</dbReference>
<feature type="compositionally biased region" description="Basic and acidic residues" evidence="5">
    <location>
        <begin position="4071"/>
        <end position="4083"/>
    </location>
</feature>
<feature type="compositionally biased region" description="Basic and acidic residues" evidence="5">
    <location>
        <begin position="3048"/>
        <end position="3092"/>
    </location>
</feature>
<evidence type="ECO:0000256" key="2">
    <source>
        <dbReference type="ARBA" id="ARBA00022695"/>
    </source>
</evidence>